<evidence type="ECO:0000313" key="2">
    <source>
        <dbReference type="EMBL" id="NEV92648.1"/>
    </source>
</evidence>
<evidence type="ECO:0000313" key="3">
    <source>
        <dbReference type="Proteomes" id="UP000478505"/>
    </source>
</evidence>
<evidence type="ECO:0000256" key="1">
    <source>
        <dbReference type="SAM" id="Phobius"/>
    </source>
</evidence>
<feature type="transmembrane region" description="Helical" evidence="1">
    <location>
        <begin position="40"/>
        <end position="59"/>
    </location>
</feature>
<dbReference type="RefSeq" id="WP_164003240.1">
    <property type="nucleotide sequence ID" value="NZ_JAAIKD010000001.1"/>
</dbReference>
<dbReference type="EMBL" id="JAAIKD010000001">
    <property type="protein sequence ID" value="NEV92648.1"/>
    <property type="molecule type" value="Genomic_DNA"/>
</dbReference>
<keyword evidence="3" id="KW-1185">Reference proteome</keyword>
<name>A0A6B3QYA8_9FLAO</name>
<keyword evidence="1" id="KW-0472">Membrane</keyword>
<keyword evidence="1" id="KW-0812">Transmembrane</keyword>
<gene>
    <name evidence="2" type="ORF">G3567_00620</name>
</gene>
<proteinExistence type="predicted"/>
<dbReference type="AlphaFoldDB" id="A0A6B3QYA8"/>
<accession>A0A6B3QYA8</accession>
<protein>
    <submittedName>
        <fullName evidence="2">Uncharacterized protein</fullName>
    </submittedName>
</protein>
<sequence>MKNSIKHAFILVLMLVVISTEAQTFEEIIGFEDSVSDTNAAPIYYLIPIAIAIGVVLGIKKLK</sequence>
<keyword evidence="1" id="KW-1133">Transmembrane helix</keyword>
<comment type="caution">
    <text evidence="2">The sequence shown here is derived from an EMBL/GenBank/DDBJ whole genome shotgun (WGS) entry which is preliminary data.</text>
</comment>
<organism evidence="2 3">
    <name type="scientific">Psychroflexus aurantiacus</name>
    <dbReference type="NCBI Taxonomy" id="2709310"/>
    <lineage>
        <taxon>Bacteria</taxon>
        <taxon>Pseudomonadati</taxon>
        <taxon>Bacteroidota</taxon>
        <taxon>Flavobacteriia</taxon>
        <taxon>Flavobacteriales</taxon>
        <taxon>Flavobacteriaceae</taxon>
        <taxon>Psychroflexus</taxon>
    </lineage>
</organism>
<dbReference type="Proteomes" id="UP000478505">
    <property type="component" value="Unassembled WGS sequence"/>
</dbReference>
<reference evidence="2 3" key="1">
    <citation type="submission" date="2020-02" db="EMBL/GenBank/DDBJ databases">
        <title>Flavobacteriaceae Psychroflexus bacterium YR1-1, complete genome.</title>
        <authorList>
            <person name="Li Y."/>
            <person name="Wu S."/>
        </authorList>
    </citation>
    <scope>NUCLEOTIDE SEQUENCE [LARGE SCALE GENOMIC DNA]</scope>
    <source>
        <strain evidence="2 3">YR1-1</strain>
    </source>
</reference>